<evidence type="ECO:0000256" key="3">
    <source>
        <dbReference type="ARBA" id="ARBA00022842"/>
    </source>
</evidence>
<dbReference type="GO" id="GO:0016829">
    <property type="term" value="F:lyase activity"/>
    <property type="evidence" value="ECO:0007669"/>
    <property type="project" value="UniProtKB-KW"/>
</dbReference>
<dbReference type="InterPro" id="IPR011206">
    <property type="entry name" value="Citrate_lyase_beta/mcl1/mcl2"/>
</dbReference>
<feature type="binding site" evidence="4">
    <location>
        <position position="58"/>
    </location>
    <ligand>
        <name>substrate</name>
    </ligand>
</feature>
<sequence length="283" mass="30074">MLFVPGDDIHKCNKAFNAGADAVILDLEDAVAPERKAAARETVRELLQNPPPLPVFVRINAAGTPYILADMRAVAGLPVRGLMLAKAESAEEVRRVDWLAALFEAEAGRPNGALKLIPFVESAAGILRAGEIAAACPRVACLAFGGNDYTMDTGVDYSRTGEELYFARSKLAAASAAAGILPPLDTVNPDFRDVPALVEDAQRARRLGFQGKMVIHPAQVAPVNEVFSPSAEELARAGRIVAAFDAAREQGRGVIQVDGRMVELPIVRRARRIISLAGGGGEE</sequence>
<dbReference type="PIRSF" id="PIRSF015582">
    <property type="entry name" value="Cit_lyase_B"/>
    <property type="match status" value="1"/>
</dbReference>
<reference evidence="7 8" key="1">
    <citation type="submission" date="2016-04" db="EMBL/GenBank/DDBJ databases">
        <authorList>
            <person name="Evans L.H."/>
            <person name="Alamgir A."/>
            <person name="Owens N."/>
            <person name="Weber N.D."/>
            <person name="Virtaneva K."/>
            <person name="Barbian K."/>
            <person name="Babar A."/>
            <person name="Rosenke K."/>
        </authorList>
    </citation>
    <scope>NUCLEOTIDE SEQUENCE [LARGE SCALE GENOMIC DNA]</scope>
    <source>
        <strain evidence="7 8">LMa1</strain>
    </source>
</reference>
<dbReference type="InterPro" id="IPR005000">
    <property type="entry name" value="Aldolase/citrate-lyase_domain"/>
</dbReference>
<dbReference type="GO" id="GO:0006107">
    <property type="term" value="P:oxaloacetate metabolic process"/>
    <property type="evidence" value="ECO:0007669"/>
    <property type="project" value="TreeGrafter"/>
</dbReference>
<keyword evidence="3 5" id="KW-0460">Magnesium</keyword>
<dbReference type="InterPro" id="IPR040442">
    <property type="entry name" value="Pyrv_kinase-like_dom_sf"/>
</dbReference>
<evidence type="ECO:0000259" key="6">
    <source>
        <dbReference type="Pfam" id="PF03328"/>
    </source>
</evidence>
<dbReference type="InterPro" id="IPR015813">
    <property type="entry name" value="Pyrv/PenolPyrv_kinase-like_dom"/>
</dbReference>
<accession>A0A1B7LAL6</accession>
<evidence type="ECO:0000313" key="8">
    <source>
        <dbReference type="Proteomes" id="UP000078532"/>
    </source>
</evidence>
<keyword evidence="8" id="KW-1185">Reference proteome</keyword>
<dbReference type="EMBL" id="LYVF01000198">
    <property type="protein sequence ID" value="OAT79377.1"/>
    <property type="molecule type" value="Genomic_DNA"/>
</dbReference>
<gene>
    <name evidence="7" type="ORF">A6M21_16110</name>
</gene>
<evidence type="ECO:0000256" key="1">
    <source>
        <dbReference type="ARBA" id="ARBA00001946"/>
    </source>
</evidence>
<dbReference type="Gene3D" id="3.20.20.60">
    <property type="entry name" value="Phosphoenolpyruvate-binding domains"/>
    <property type="match status" value="1"/>
</dbReference>
<feature type="binding site" evidence="4">
    <location>
        <position position="121"/>
    </location>
    <ligand>
        <name>substrate</name>
    </ligand>
</feature>
<dbReference type="PANTHER" id="PTHR32308">
    <property type="entry name" value="LYASE BETA SUBUNIT, PUTATIVE (AFU_ORTHOLOGUE AFUA_4G13030)-RELATED"/>
    <property type="match status" value="1"/>
</dbReference>
<protein>
    <submittedName>
        <fullName evidence="7">Citrate lyase subunit beta</fullName>
    </submittedName>
</protein>
<organism evidence="7 8">
    <name type="scientific">Desulfotomaculum copahuensis</name>
    <dbReference type="NCBI Taxonomy" id="1838280"/>
    <lineage>
        <taxon>Bacteria</taxon>
        <taxon>Bacillati</taxon>
        <taxon>Bacillota</taxon>
        <taxon>Clostridia</taxon>
        <taxon>Eubacteriales</taxon>
        <taxon>Desulfotomaculaceae</taxon>
        <taxon>Desulfotomaculum</taxon>
    </lineage>
</organism>
<evidence type="ECO:0000256" key="5">
    <source>
        <dbReference type="PIRSR" id="PIRSR015582-2"/>
    </source>
</evidence>
<dbReference type="Pfam" id="PF03328">
    <property type="entry name" value="HpcH_HpaI"/>
    <property type="match status" value="1"/>
</dbReference>
<dbReference type="SUPFAM" id="SSF51621">
    <property type="entry name" value="Phosphoenolpyruvate/pyruvate domain"/>
    <property type="match status" value="1"/>
</dbReference>
<dbReference type="STRING" id="1838280.A6M21_16110"/>
<dbReference type="AlphaFoldDB" id="A0A1B7LAL6"/>
<feature type="domain" description="HpcH/HpaI aldolase/citrate lyase" evidence="6">
    <location>
        <begin position="1"/>
        <end position="217"/>
    </location>
</feature>
<keyword evidence="2 5" id="KW-0479">Metal-binding</keyword>
<feature type="binding site" evidence="5">
    <location>
        <position position="148"/>
    </location>
    <ligand>
        <name>Mg(2+)</name>
        <dbReference type="ChEBI" id="CHEBI:18420"/>
    </ligand>
</feature>
<name>A0A1B7LAL6_9FIRM</name>
<proteinExistence type="predicted"/>
<comment type="caution">
    <text evidence="7">The sequence shown here is derived from an EMBL/GenBank/DDBJ whole genome shotgun (WGS) entry which is preliminary data.</text>
</comment>
<evidence type="ECO:0000256" key="4">
    <source>
        <dbReference type="PIRSR" id="PIRSR015582-1"/>
    </source>
</evidence>
<dbReference type="PANTHER" id="PTHR32308:SF0">
    <property type="entry name" value="HPCH_HPAI ALDOLASE_CITRATE LYASE DOMAIN-CONTAINING PROTEIN"/>
    <property type="match status" value="1"/>
</dbReference>
<keyword evidence="7" id="KW-0456">Lyase</keyword>
<feature type="binding site" evidence="5">
    <location>
        <position position="121"/>
    </location>
    <ligand>
        <name>Mg(2+)</name>
        <dbReference type="ChEBI" id="CHEBI:18420"/>
    </ligand>
</feature>
<comment type="cofactor">
    <cofactor evidence="1">
        <name>Mg(2+)</name>
        <dbReference type="ChEBI" id="CHEBI:18420"/>
    </cofactor>
</comment>
<evidence type="ECO:0000256" key="2">
    <source>
        <dbReference type="ARBA" id="ARBA00022723"/>
    </source>
</evidence>
<dbReference type="Proteomes" id="UP000078532">
    <property type="component" value="Unassembled WGS sequence"/>
</dbReference>
<dbReference type="GO" id="GO:0000287">
    <property type="term" value="F:magnesium ion binding"/>
    <property type="evidence" value="ECO:0007669"/>
    <property type="project" value="TreeGrafter"/>
</dbReference>
<evidence type="ECO:0000313" key="7">
    <source>
        <dbReference type="EMBL" id="OAT79377.1"/>
    </source>
</evidence>